<dbReference type="SUPFAM" id="SSF49899">
    <property type="entry name" value="Concanavalin A-like lectins/glucanases"/>
    <property type="match status" value="1"/>
</dbReference>
<feature type="non-terminal residue" evidence="1">
    <location>
        <position position="1"/>
    </location>
</feature>
<reference evidence="1" key="1">
    <citation type="journal article" date="2014" name="Front. Microbiol.">
        <title>High frequency of phylogenetically diverse reductive dehalogenase-homologous genes in deep subseafloor sedimentary metagenomes.</title>
        <authorList>
            <person name="Kawai M."/>
            <person name="Futagami T."/>
            <person name="Toyoda A."/>
            <person name="Takaki Y."/>
            <person name="Nishi S."/>
            <person name="Hori S."/>
            <person name="Arai W."/>
            <person name="Tsubouchi T."/>
            <person name="Morono Y."/>
            <person name="Uchiyama I."/>
            <person name="Ito T."/>
            <person name="Fujiyama A."/>
            <person name="Inagaki F."/>
            <person name="Takami H."/>
        </authorList>
    </citation>
    <scope>NUCLEOTIDE SEQUENCE</scope>
    <source>
        <strain evidence="1">Expedition CK06-06</strain>
    </source>
</reference>
<sequence length="226" mass="25092">NFEPFQITTNLDSVVGADWVSPNPFLWQDWFPLSECYDPDPGPPAEDFARFNGIDATLQLDNFTGNWTPTWQWEGDFFFRSLTNAHVTILSTGAAVISGISPTQGYARDKTVNHGGTVPLNEWVNIRLERNWSEPVTGKLKIWVNGVEKGQNITTQPNMNMDTIGAVRPSIIPTYADFDLRNFQLRTGNPASPTLRLDMPLQVNACDDSPLGNDGTTTNMQLASCP</sequence>
<dbReference type="AlphaFoldDB" id="X1U5C6"/>
<gene>
    <name evidence="1" type="ORF">S12H4_51276</name>
</gene>
<name>X1U5C6_9ZZZZ</name>
<comment type="caution">
    <text evidence="1">The sequence shown here is derived from an EMBL/GenBank/DDBJ whole genome shotgun (WGS) entry which is preliminary data.</text>
</comment>
<evidence type="ECO:0000313" key="1">
    <source>
        <dbReference type="EMBL" id="GAJ12704.1"/>
    </source>
</evidence>
<accession>X1U5C6</accession>
<organism evidence="1">
    <name type="scientific">marine sediment metagenome</name>
    <dbReference type="NCBI Taxonomy" id="412755"/>
    <lineage>
        <taxon>unclassified sequences</taxon>
        <taxon>metagenomes</taxon>
        <taxon>ecological metagenomes</taxon>
    </lineage>
</organism>
<dbReference type="EMBL" id="BARW01032388">
    <property type="protein sequence ID" value="GAJ12704.1"/>
    <property type="molecule type" value="Genomic_DNA"/>
</dbReference>
<protein>
    <recommendedName>
        <fullName evidence="2">3-keto-disaccharide hydrolase domain-containing protein</fullName>
    </recommendedName>
</protein>
<dbReference type="InterPro" id="IPR013320">
    <property type="entry name" value="ConA-like_dom_sf"/>
</dbReference>
<evidence type="ECO:0008006" key="2">
    <source>
        <dbReference type="Google" id="ProtNLM"/>
    </source>
</evidence>
<proteinExistence type="predicted"/>